<keyword evidence="11" id="KW-1185">Reference proteome</keyword>
<organism evidence="10 11">
    <name type="scientific">Staurois parvus</name>
    <dbReference type="NCBI Taxonomy" id="386267"/>
    <lineage>
        <taxon>Eukaryota</taxon>
        <taxon>Metazoa</taxon>
        <taxon>Chordata</taxon>
        <taxon>Craniata</taxon>
        <taxon>Vertebrata</taxon>
        <taxon>Euteleostomi</taxon>
        <taxon>Amphibia</taxon>
        <taxon>Batrachia</taxon>
        <taxon>Anura</taxon>
        <taxon>Neobatrachia</taxon>
        <taxon>Ranoidea</taxon>
        <taxon>Ranidae</taxon>
        <taxon>Staurois</taxon>
    </lineage>
</organism>
<dbReference type="InterPro" id="IPR039150">
    <property type="entry name" value="TEFM"/>
</dbReference>
<dbReference type="InterPro" id="IPR010994">
    <property type="entry name" value="RuvA_2-like"/>
</dbReference>
<dbReference type="Gene3D" id="3.30.420.10">
    <property type="entry name" value="Ribonuclease H-like superfamily/Ribonuclease H"/>
    <property type="match status" value="1"/>
</dbReference>
<keyword evidence="4" id="KW-0809">Transit peptide</keyword>
<comment type="function">
    <text evidence="9">Transcription elongation factor which increases mitochondrial RNA polymerase processivity. Regulates transcription of the mitochondrial genome, including genes important for the oxidative phosphorylation machinery.</text>
</comment>
<reference evidence="10" key="1">
    <citation type="submission" date="2023-05" db="EMBL/GenBank/DDBJ databases">
        <authorList>
            <person name="Stuckert A."/>
        </authorList>
    </citation>
    <scope>NUCLEOTIDE SEQUENCE</scope>
</reference>
<accession>A0ABN9GT74</accession>
<evidence type="ECO:0000256" key="8">
    <source>
        <dbReference type="ARBA" id="ARBA00023271"/>
    </source>
</evidence>
<dbReference type="EMBL" id="CATNWA010019343">
    <property type="protein sequence ID" value="CAI9612672.1"/>
    <property type="molecule type" value="Genomic_DNA"/>
</dbReference>
<dbReference type="Proteomes" id="UP001162483">
    <property type="component" value="Unassembled WGS sequence"/>
</dbReference>
<gene>
    <name evidence="10" type="ORF">SPARVUS_LOCUS14743394</name>
</gene>
<evidence type="ECO:0000256" key="2">
    <source>
        <dbReference type="ARBA" id="ARBA00009086"/>
    </source>
</evidence>
<proteinExistence type="inferred from homology"/>
<evidence type="ECO:0000256" key="1">
    <source>
        <dbReference type="ARBA" id="ARBA00004436"/>
    </source>
</evidence>
<name>A0ABN9GT74_9NEOB</name>
<evidence type="ECO:0000256" key="3">
    <source>
        <dbReference type="ARBA" id="ARBA00017000"/>
    </source>
</evidence>
<evidence type="ECO:0000256" key="4">
    <source>
        <dbReference type="ARBA" id="ARBA00022946"/>
    </source>
</evidence>
<dbReference type="InterPro" id="IPR036397">
    <property type="entry name" value="RNaseH_sf"/>
</dbReference>
<dbReference type="SUPFAM" id="SSF47781">
    <property type="entry name" value="RuvA domain 2-like"/>
    <property type="match status" value="1"/>
</dbReference>
<evidence type="ECO:0000256" key="7">
    <source>
        <dbReference type="ARBA" id="ARBA00023163"/>
    </source>
</evidence>
<dbReference type="PANTHER" id="PTHR21053:SF2">
    <property type="entry name" value="TRANSCRIPTION ELONGATION FACTOR, MITOCHONDRIAL"/>
    <property type="match status" value="1"/>
</dbReference>
<evidence type="ECO:0000256" key="5">
    <source>
        <dbReference type="ARBA" id="ARBA00023015"/>
    </source>
</evidence>
<keyword evidence="8" id="KW-1135">Mitochondrion nucleoid</keyword>
<keyword evidence="7" id="KW-0804">Transcription</keyword>
<evidence type="ECO:0000256" key="6">
    <source>
        <dbReference type="ARBA" id="ARBA00023128"/>
    </source>
</evidence>
<evidence type="ECO:0000256" key="9">
    <source>
        <dbReference type="ARBA" id="ARBA00025262"/>
    </source>
</evidence>
<dbReference type="PANTHER" id="PTHR21053">
    <property type="entry name" value="TRANSCRIPTION ELONGATION FACTOR, MITOCHONDRIAL"/>
    <property type="match status" value="1"/>
</dbReference>
<sequence>MLVSRKALTAVTATGRQLTRWSCPFTRVKQRPVHSSCSLGRQVTLQEVSSLEENVKSSLDKTYTLEQRDVLLRLLNSASESKLECVKELKGKTAASIVQYREQYGPFPDLASLQQLSFQPAFIHKLCQSMLSLHDRTDPKIVAKFLKPDIPVCRLQQAESIVSIVFGLRKLAWAHVDCTMTVREWQQRECFQFPKGKHQPEVYLENISSVVSDIPRADFYILEKHALSTQNNVLFPVVLHLHTVEAMLYCLLNPPLTAEQRVLTMNKRTVGKHFDIMLGSLKTSGVEAVQKLIAEASIVPKPRVAFTPDLLHQYHQHFQPRGRVRNEEMCDALLQAVTVYDLALF</sequence>
<keyword evidence="6" id="KW-0496">Mitochondrion</keyword>
<evidence type="ECO:0000313" key="11">
    <source>
        <dbReference type="Proteomes" id="UP001162483"/>
    </source>
</evidence>
<dbReference type="Pfam" id="PF12836">
    <property type="entry name" value="HHH_3"/>
    <property type="match status" value="1"/>
</dbReference>
<protein>
    <recommendedName>
        <fullName evidence="3">Transcription elongation factor, mitochondrial</fullName>
    </recommendedName>
</protein>
<evidence type="ECO:0000313" key="10">
    <source>
        <dbReference type="EMBL" id="CAI9612672.1"/>
    </source>
</evidence>
<keyword evidence="5" id="KW-0805">Transcription regulation</keyword>
<comment type="subcellular location">
    <subcellularLocation>
        <location evidence="1">Mitochondrion matrix</location>
        <location evidence="1">Mitochondrion nucleoid</location>
    </subcellularLocation>
</comment>
<comment type="similarity">
    <text evidence="2">Belongs to the TEFM family.</text>
</comment>
<comment type="caution">
    <text evidence="10">The sequence shown here is derived from an EMBL/GenBank/DDBJ whole genome shotgun (WGS) entry which is preliminary data.</text>
</comment>